<feature type="domain" description="F-box" evidence="2">
    <location>
        <begin position="255"/>
        <end position="301"/>
    </location>
</feature>
<evidence type="ECO:0000313" key="3">
    <source>
        <dbReference type="EMBL" id="KAH7016516.1"/>
    </source>
</evidence>
<protein>
    <recommendedName>
        <fullName evidence="2">F-box domain-containing protein</fullName>
    </recommendedName>
</protein>
<dbReference type="InterPro" id="IPR001810">
    <property type="entry name" value="F-box_dom"/>
</dbReference>
<proteinExistence type="predicted"/>
<evidence type="ECO:0000313" key="4">
    <source>
        <dbReference type="Proteomes" id="UP000756346"/>
    </source>
</evidence>
<dbReference type="PROSITE" id="PS50181">
    <property type="entry name" value="FBOX"/>
    <property type="match status" value="1"/>
</dbReference>
<dbReference type="AlphaFoldDB" id="A0A9P8XTL3"/>
<sequence length="376" mass="42519">MGADMYCAICCGPFGNATVGVGRWTYIWRQHHLRQPWDLEPVHPQHLPGAADTGHHCGEGSAVETSQEDSGEDYNYDPHVILDEVEHGQVRWVCDVYLLGFDGSRAAFFGPGSHEDFSFVNMDAELDPFGNAQESWECYTDTMQQDPCYPFHKPCYDVLARALTGKKQMTDAEVDRLYHVMRKLGEDCGVSLDLDYRLDGQEYEQFWVVQRGKEYTVTSPAESPAVSAHLQSVLQLERFRCSSGDAATVPMPRGQDLFQTLPPEILHSVAAYLDNDQLLQLLTASRHASAAIRHDNWFWGLRIQSTMAWFFELLDYLDQADSGAVSDFDLKRVFVWANGISRGHVGMKGLFMVVANRRRIWETSCAAIRQEYGTTL</sequence>
<feature type="region of interest" description="Disordered" evidence="1">
    <location>
        <begin position="49"/>
        <end position="73"/>
    </location>
</feature>
<reference evidence="3" key="1">
    <citation type="journal article" date="2021" name="Nat. Commun.">
        <title>Genetic determinants of endophytism in the Arabidopsis root mycobiome.</title>
        <authorList>
            <person name="Mesny F."/>
            <person name="Miyauchi S."/>
            <person name="Thiergart T."/>
            <person name="Pickel B."/>
            <person name="Atanasova L."/>
            <person name="Karlsson M."/>
            <person name="Huettel B."/>
            <person name="Barry K.W."/>
            <person name="Haridas S."/>
            <person name="Chen C."/>
            <person name="Bauer D."/>
            <person name="Andreopoulos W."/>
            <person name="Pangilinan J."/>
            <person name="LaButti K."/>
            <person name="Riley R."/>
            <person name="Lipzen A."/>
            <person name="Clum A."/>
            <person name="Drula E."/>
            <person name="Henrissat B."/>
            <person name="Kohler A."/>
            <person name="Grigoriev I.V."/>
            <person name="Martin F.M."/>
            <person name="Hacquard S."/>
        </authorList>
    </citation>
    <scope>NUCLEOTIDE SEQUENCE</scope>
    <source>
        <strain evidence="3">MPI-CAGE-CH-0230</strain>
    </source>
</reference>
<dbReference type="SUPFAM" id="SSF81383">
    <property type="entry name" value="F-box domain"/>
    <property type="match status" value="1"/>
</dbReference>
<comment type="caution">
    <text evidence="3">The sequence shown here is derived from an EMBL/GenBank/DDBJ whole genome shotgun (WGS) entry which is preliminary data.</text>
</comment>
<name>A0A9P8XTL3_9PEZI</name>
<dbReference type="OrthoDB" id="2571985at2759"/>
<dbReference type="GeneID" id="70185260"/>
<dbReference type="InterPro" id="IPR036047">
    <property type="entry name" value="F-box-like_dom_sf"/>
</dbReference>
<accession>A0A9P8XTL3</accession>
<dbReference type="RefSeq" id="XP_046006140.1">
    <property type="nucleotide sequence ID" value="XM_046155714.1"/>
</dbReference>
<gene>
    <name evidence="3" type="ORF">B0I36DRAFT_337944</name>
</gene>
<evidence type="ECO:0000259" key="2">
    <source>
        <dbReference type="PROSITE" id="PS50181"/>
    </source>
</evidence>
<organism evidence="3 4">
    <name type="scientific">Microdochium trichocladiopsis</name>
    <dbReference type="NCBI Taxonomy" id="1682393"/>
    <lineage>
        <taxon>Eukaryota</taxon>
        <taxon>Fungi</taxon>
        <taxon>Dikarya</taxon>
        <taxon>Ascomycota</taxon>
        <taxon>Pezizomycotina</taxon>
        <taxon>Sordariomycetes</taxon>
        <taxon>Xylariomycetidae</taxon>
        <taxon>Xylariales</taxon>
        <taxon>Microdochiaceae</taxon>
        <taxon>Microdochium</taxon>
    </lineage>
</organism>
<keyword evidence="4" id="KW-1185">Reference proteome</keyword>
<dbReference type="EMBL" id="JAGTJQ010000012">
    <property type="protein sequence ID" value="KAH7016516.1"/>
    <property type="molecule type" value="Genomic_DNA"/>
</dbReference>
<evidence type="ECO:0000256" key="1">
    <source>
        <dbReference type="SAM" id="MobiDB-lite"/>
    </source>
</evidence>
<dbReference type="Proteomes" id="UP000756346">
    <property type="component" value="Unassembled WGS sequence"/>
</dbReference>